<evidence type="ECO:0000313" key="1">
    <source>
        <dbReference type="EMBL" id="DAD92550.1"/>
    </source>
</evidence>
<accession>A0A8S5NCW9</accession>
<name>A0A8S5NCW9_9CAUD</name>
<sequence length="32" mass="3838">MKKGIKPWHLAIAQIVYCRLQYSSQQRHLAIR</sequence>
<protein>
    <submittedName>
        <fullName evidence="1">FAM163 family</fullName>
    </submittedName>
</protein>
<dbReference type="EMBL" id="BK015138">
    <property type="protein sequence ID" value="DAD92550.1"/>
    <property type="molecule type" value="Genomic_DNA"/>
</dbReference>
<organism evidence="1">
    <name type="scientific">Myoviridae sp. ct5Tq8</name>
    <dbReference type="NCBI Taxonomy" id="2826612"/>
    <lineage>
        <taxon>Viruses</taxon>
        <taxon>Duplodnaviria</taxon>
        <taxon>Heunggongvirae</taxon>
        <taxon>Uroviricota</taxon>
        <taxon>Caudoviricetes</taxon>
    </lineage>
</organism>
<reference evidence="1" key="1">
    <citation type="journal article" date="2021" name="Proc. Natl. Acad. Sci. U.S.A.">
        <title>A Catalog of Tens of Thousands of Viruses from Human Metagenomes Reveals Hidden Associations with Chronic Diseases.</title>
        <authorList>
            <person name="Tisza M.J."/>
            <person name="Buck C.B."/>
        </authorList>
    </citation>
    <scope>NUCLEOTIDE SEQUENCE</scope>
    <source>
        <strain evidence="1">Ct5Tq8</strain>
    </source>
</reference>
<proteinExistence type="predicted"/>